<feature type="domain" description="ABC transporter" evidence="12">
    <location>
        <begin position="547"/>
        <end position="768"/>
    </location>
</feature>
<keyword evidence="9 11" id="KW-0472">Membrane</keyword>
<dbReference type="HOGENOM" id="CLU_000604_27_1_1"/>
<dbReference type="PROSITE" id="PS50893">
    <property type="entry name" value="ABC_TRANSPORTER_2"/>
    <property type="match status" value="2"/>
</dbReference>
<reference evidence="15" key="1">
    <citation type="submission" date="2011-05" db="EMBL/GenBank/DDBJ databases">
        <authorList>
            <person name="Richards S.R."/>
            <person name="Qu J."/>
            <person name="Jiang H."/>
            <person name="Jhangiani S.N."/>
            <person name="Agravi P."/>
            <person name="Goodspeed R."/>
            <person name="Gross S."/>
            <person name="Mandapat C."/>
            <person name="Jackson L."/>
            <person name="Mathew T."/>
            <person name="Pu L."/>
            <person name="Thornton R."/>
            <person name="Saada N."/>
            <person name="Wilczek-Boney K.B."/>
            <person name="Lee S."/>
            <person name="Kovar C."/>
            <person name="Wu Y."/>
            <person name="Scherer S.E."/>
            <person name="Worley K.C."/>
            <person name="Muzny D.M."/>
            <person name="Gibbs R."/>
        </authorList>
    </citation>
    <scope>NUCLEOTIDE SEQUENCE</scope>
    <source>
        <strain evidence="15">Brora</strain>
    </source>
</reference>
<evidence type="ECO:0000256" key="5">
    <source>
        <dbReference type="ARBA" id="ARBA00022737"/>
    </source>
</evidence>
<dbReference type="PROSITE" id="PS00211">
    <property type="entry name" value="ABC_TRANSPORTER_1"/>
    <property type="match status" value="2"/>
</dbReference>
<feature type="domain" description="ABC transmembrane type-1" evidence="13">
    <location>
        <begin position="189"/>
        <end position="468"/>
    </location>
</feature>
<dbReference type="CDD" id="cd03250">
    <property type="entry name" value="ABCC_MRP_domain1"/>
    <property type="match status" value="1"/>
</dbReference>
<keyword evidence="6" id="KW-0547">Nucleotide-binding</keyword>
<feature type="transmembrane region" description="Helical" evidence="11">
    <location>
        <begin position="230"/>
        <end position="251"/>
    </location>
</feature>
<dbReference type="GO" id="GO:0016020">
    <property type="term" value="C:membrane"/>
    <property type="evidence" value="ECO:0007669"/>
    <property type="project" value="InterPro"/>
</dbReference>
<dbReference type="CDD" id="cd18599">
    <property type="entry name" value="ABC_6TM_MRP5_8_9_D2"/>
    <property type="match status" value="1"/>
</dbReference>
<dbReference type="Pfam" id="PF00664">
    <property type="entry name" value="ABC_membrane"/>
    <property type="match status" value="2"/>
</dbReference>
<dbReference type="GO" id="GO:0140359">
    <property type="term" value="F:ABC-type transporter activity"/>
    <property type="evidence" value="ECO:0007669"/>
    <property type="project" value="InterPro"/>
</dbReference>
<evidence type="ECO:0000256" key="6">
    <source>
        <dbReference type="ARBA" id="ARBA00022741"/>
    </source>
</evidence>
<dbReference type="Proteomes" id="UP000014500">
    <property type="component" value="Unassembled WGS sequence"/>
</dbReference>
<feature type="transmembrane region" description="Helical" evidence="11">
    <location>
        <begin position="188"/>
        <end position="210"/>
    </location>
</feature>
<dbReference type="PhylomeDB" id="T1J568"/>
<feature type="transmembrane region" description="Helical" evidence="11">
    <location>
        <begin position="844"/>
        <end position="868"/>
    </location>
</feature>
<dbReference type="InterPro" id="IPR003593">
    <property type="entry name" value="AAA+_ATPase"/>
</dbReference>
<comment type="subcellular location">
    <subcellularLocation>
        <location evidence="1">Endomembrane system</location>
        <topology evidence="1">Multi-pass membrane protein</topology>
    </subcellularLocation>
</comment>
<name>T1J568_STRMM</name>
<evidence type="ECO:0000256" key="3">
    <source>
        <dbReference type="ARBA" id="ARBA00022448"/>
    </source>
</evidence>
<dbReference type="InterPro" id="IPR017871">
    <property type="entry name" value="ABC_transporter-like_CS"/>
</dbReference>
<dbReference type="EnsemblMetazoa" id="SMAR008766-RA">
    <property type="protein sequence ID" value="SMAR008766-PA"/>
    <property type="gene ID" value="SMAR008766"/>
</dbReference>
<evidence type="ECO:0000256" key="7">
    <source>
        <dbReference type="ARBA" id="ARBA00022840"/>
    </source>
</evidence>
<organism evidence="14 15">
    <name type="scientific">Strigamia maritima</name>
    <name type="common">European centipede</name>
    <name type="synonym">Geophilus maritimus</name>
    <dbReference type="NCBI Taxonomy" id="126957"/>
    <lineage>
        <taxon>Eukaryota</taxon>
        <taxon>Metazoa</taxon>
        <taxon>Ecdysozoa</taxon>
        <taxon>Arthropoda</taxon>
        <taxon>Myriapoda</taxon>
        <taxon>Chilopoda</taxon>
        <taxon>Pleurostigmophora</taxon>
        <taxon>Geophilomorpha</taxon>
        <taxon>Linotaeniidae</taxon>
        <taxon>Strigamia</taxon>
    </lineage>
</organism>
<evidence type="ECO:0000256" key="8">
    <source>
        <dbReference type="ARBA" id="ARBA00022989"/>
    </source>
</evidence>
<dbReference type="FunFam" id="1.20.1560.10:FF:000012">
    <property type="entry name" value="ATP binding cassette subfamily C member 5"/>
    <property type="match status" value="1"/>
</dbReference>
<keyword evidence="7" id="KW-0067">ATP-binding</keyword>
<dbReference type="Gene3D" id="3.40.50.300">
    <property type="entry name" value="P-loop containing nucleotide triphosphate hydrolases"/>
    <property type="match status" value="2"/>
</dbReference>
<accession>T1J568</accession>
<evidence type="ECO:0000256" key="2">
    <source>
        <dbReference type="ARBA" id="ARBA00009726"/>
    </source>
</evidence>
<feature type="domain" description="ABC transporter" evidence="12">
    <location>
        <begin position="1120"/>
        <end position="1354"/>
    </location>
</feature>
<evidence type="ECO:0000256" key="10">
    <source>
        <dbReference type="SAM" id="MobiDB-lite"/>
    </source>
</evidence>
<dbReference type="InterPro" id="IPR050173">
    <property type="entry name" value="ABC_transporter_C-like"/>
</dbReference>
<protein>
    <recommendedName>
        <fullName evidence="16">Multidrug resistance-associated protein 5</fullName>
    </recommendedName>
</protein>
<dbReference type="PROSITE" id="PS50929">
    <property type="entry name" value="ABC_TM1F"/>
    <property type="match status" value="2"/>
</dbReference>
<dbReference type="InterPro" id="IPR003439">
    <property type="entry name" value="ABC_transporter-like_ATP-bd"/>
</dbReference>
<dbReference type="SUPFAM" id="SSF52540">
    <property type="entry name" value="P-loop containing nucleoside triphosphate hydrolases"/>
    <property type="match status" value="2"/>
</dbReference>
<dbReference type="Gene3D" id="1.20.1560.10">
    <property type="entry name" value="ABC transporter type 1, transmembrane domain"/>
    <property type="match status" value="2"/>
</dbReference>
<dbReference type="InterPro" id="IPR011527">
    <property type="entry name" value="ABC1_TM_dom"/>
</dbReference>
<feature type="region of interest" description="Disordered" evidence="10">
    <location>
        <begin position="1"/>
        <end position="21"/>
    </location>
</feature>
<feature type="transmembrane region" description="Helical" evidence="11">
    <location>
        <begin position="299"/>
        <end position="322"/>
    </location>
</feature>
<evidence type="ECO:0000313" key="15">
    <source>
        <dbReference type="Proteomes" id="UP000014500"/>
    </source>
</evidence>
<dbReference type="GO" id="GO:0005524">
    <property type="term" value="F:ATP binding"/>
    <property type="evidence" value="ECO:0007669"/>
    <property type="project" value="UniProtKB-KW"/>
</dbReference>
<dbReference type="InterPro" id="IPR027417">
    <property type="entry name" value="P-loop_NTPase"/>
</dbReference>
<evidence type="ECO:0000256" key="9">
    <source>
        <dbReference type="ARBA" id="ARBA00023136"/>
    </source>
</evidence>
<feature type="transmembrane region" description="Helical" evidence="11">
    <location>
        <begin position="1025"/>
        <end position="1047"/>
    </location>
</feature>
<dbReference type="SMART" id="SM00382">
    <property type="entry name" value="AAA"/>
    <property type="match status" value="2"/>
</dbReference>
<dbReference type="FunFam" id="3.40.50.300:FF:000074">
    <property type="entry name" value="Multidrug resistance-associated protein 5 isoform 1"/>
    <property type="match status" value="1"/>
</dbReference>
<dbReference type="GO" id="GO:0016887">
    <property type="term" value="F:ATP hydrolysis activity"/>
    <property type="evidence" value="ECO:0007669"/>
    <property type="project" value="InterPro"/>
</dbReference>
<keyword evidence="4 11" id="KW-0812">Transmembrane</keyword>
<dbReference type="OMA" id="IRCIRVI"/>
<sequence length="1363" mass="153855">MIITDDENSFRTPPISAEDDEQQQTYYSATEELNPQTKSISSLNYTVPDYVTYEARLEAGIPTDYKPYRKYQDDLDTYRPTKSWRRYSEAMQTLKPVRFKKEEDKMAMPVDNIGFISFVSYNWLTSRMWKAYRLGYIPVESIPKCSPLEGCDLNCKRLAYIWQKEVQEKGPGKASLHRAIWRFMRTRMLVGLLFFVISLVTGFVGPTIFMRKLLEYVQKKDVDYTEGFTWLTGLFIMECVRVIMFAAMWSINYRTALRLRSACLALVFHKVLRLRNLGDKSIGEFINLFANDGARIFDFVTYGPLIIGGPVVAVGGVIFIGWLLGLPALAGMATFILFYPFQYLISRLTGYFRRKTILVTDERVRFMNEMLNSIKLIKLYAWEKPFTQKISDIRNKERKLLEKSAYVQSVSIAMAPTVPIIAAIVTFLAHVGAGNNLTAAEAFTVMTVMCMLNFAFRVVPIYANQIVNGRIAFQRFQSVLLMEDNVSFVVEPANKDEAVCITNGTFAWDTNFTQKKEKKKRKNKSDKLHEKLMKNNNVNGEEQISLANEEEVPLTTPKIIYNLHDINLVLKKRQLIGVCGAVGAGKSSLLSAILGQMRLIKGQVALQGSCAYVTQQAWLLNATLQENVLFEELLDNKSYYEALTCCCLIADIESLPAGDQTEIGERGINLSGGQKQRVSLARAVYSDRDVYLLDDPLSAVDAHVGQHIFTQCIQGVLKDKSVILVTHQLQYLSSCDYVIFMKDGGIAEHGTHEALMNTKRSEYANLIHTFLAEEDSPLASDLELSIPNIPKTKTRKRPISPTKPSNENKEIDIKAGKLITEEKIERGNIAFATYQEYMKAGGGYFISLIVLLTFAVNIGTTAFSSWWLSRWINEGGGGTEIYNAKTNTTEKSVNITDNPNLEMYQSVYGDVRLPFTAEIFLQNLWVTIFSLLFVSLVFPYFLIPLVGLSAIFFFLYSMFHVSIRELKRIENVSRSPVYGHVTSTMQGLSTIHAYGKEKEFIDKFVLCMDNNTGPFYLFNCGMRWLALRLDLLVVSITLCTGLFVVLSHNQVPAAYAGLALAYAAQLSGLFQYTVRLSTETEARFTSVERFSKLNKNLITERPSINESYRTPSDWPSKGLIEFEDVCLRYRPELPLVLKRLNFVIEPNEKIGIVGRTGSGKSSLGVALFQLTELASGHIFIDNLDIGKLGLEELRSRMSLIPQDPILFIGTVRYNLDPFNLYADEEIWSALEKTYMKEKIVNLLGGLSAPVVENGENFSVGERQLLCMARALLRKSKILLLDEATASIDTETDSLIQITIREAFEECTILTIAHRLPTVLNCNRVIVMQDGEIIEMNKPSVLLATPNSLFAGMMAASADSKFTY</sequence>
<keyword evidence="15" id="KW-1185">Reference proteome</keyword>
<dbReference type="PANTHER" id="PTHR24223:SF447">
    <property type="entry name" value="MULTIDRUG RESISTANCE-ASSOCIATED PROTEIN 5"/>
    <property type="match status" value="1"/>
</dbReference>
<feature type="transmembrane region" description="Helical" evidence="11">
    <location>
        <begin position="442"/>
        <end position="463"/>
    </location>
</feature>
<reference evidence="14" key="2">
    <citation type="submission" date="2015-02" db="UniProtKB">
        <authorList>
            <consortium name="EnsemblMetazoa"/>
        </authorList>
    </citation>
    <scope>IDENTIFICATION</scope>
</reference>
<keyword evidence="5" id="KW-0677">Repeat</keyword>
<dbReference type="EMBL" id="JH431851">
    <property type="status" value="NOT_ANNOTATED_CDS"/>
    <property type="molecule type" value="Genomic_DNA"/>
</dbReference>
<keyword evidence="3" id="KW-0813">Transport</keyword>
<proteinExistence type="inferred from homology"/>
<dbReference type="CDD" id="cd18592">
    <property type="entry name" value="ABC_6TM_MRP5_8_9_D1"/>
    <property type="match status" value="1"/>
</dbReference>
<evidence type="ECO:0000259" key="12">
    <source>
        <dbReference type="PROSITE" id="PS50893"/>
    </source>
</evidence>
<feature type="transmembrane region" description="Helical" evidence="11">
    <location>
        <begin position="928"/>
        <end position="959"/>
    </location>
</feature>
<dbReference type="SUPFAM" id="SSF90123">
    <property type="entry name" value="ABC transporter transmembrane region"/>
    <property type="match status" value="2"/>
</dbReference>
<dbReference type="eggNOG" id="KOG0054">
    <property type="taxonomic scope" value="Eukaryota"/>
</dbReference>
<feature type="domain" description="ABC transmembrane type-1" evidence="13">
    <location>
        <begin position="913"/>
        <end position="1082"/>
    </location>
</feature>
<evidence type="ECO:0000256" key="1">
    <source>
        <dbReference type="ARBA" id="ARBA00004127"/>
    </source>
</evidence>
<dbReference type="PANTHER" id="PTHR24223">
    <property type="entry name" value="ATP-BINDING CASSETTE SUB-FAMILY C"/>
    <property type="match status" value="1"/>
</dbReference>
<feature type="transmembrane region" description="Helical" evidence="11">
    <location>
        <begin position="405"/>
        <end position="430"/>
    </location>
</feature>
<evidence type="ECO:0000256" key="4">
    <source>
        <dbReference type="ARBA" id="ARBA00022692"/>
    </source>
</evidence>
<comment type="similarity">
    <text evidence="2">Belongs to the ABC transporter superfamily. ABCC family. Conjugate transporter (TC 3.A.1.208) subfamily.</text>
</comment>
<dbReference type="STRING" id="126957.T1J568"/>
<evidence type="ECO:0008006" key="16">
    <source>
        <dbReference type="Google" id="ProtNLM"/>
    </source>
</evidence>
<evidence type="ECO:0000313" key="14">
    <source>
        <dbReference type="EnsemblMetazoa" id="SMAR008766-PA"/>
    </source>
</evidence>
<keyword evidence="8 11" id="KW-1133">Transmembrane helix</keyword>
<evidence type="ECO:0000259" key="13">
    <source>
        <dbReference type="PROSITE" id="PS50929"/>
    </source>
</evidence>
<dbReference type="InterPro" id="IPR036640">
    <property type="entry name" value="ABC1_TM_sf"/>
</dbReference>
<dbReference type="Pfam" id="PF00005">
    <property type="entry name" value="ABC_tran"/>
    <property type="match status" value="2"/>
</dbReference>
<dbReference type="CDD" id="cd03244">
    <property type="entry name" value="ABCC_MRP_domain2"/>
    <property type="match status" value="1"/>
</dbReference>
<dbReference type="GO" id="GO:0012505">
    <property type="term" value="C:endomembrane system"/>
    <property type="evidence" value="ECO:0007669"/>
    <property type="project" value="UniProtKB-SubCell"/>
</dbReference>
<evidence type="ECO:0000256" key="11">
    <source>
        <dbReference type="SAM" id="Phobius"/>
    </source>
</evidence>
<dbReference type="FunFam" id="3.40.50.300:FF:000605">
    <property type="entry name" value="multidrug resistance-associated protein 5 isoform X1"/>
    <property type="match status" value="1"/>
</dbReference>
<feature type="transmembrane region" description="Helical" evidence="11">
    <location>
        <begin position="328"/>
        <end position="345"/>
    </location>
</feature>